<dbReference type="GO" id="GO:0004518">
    <property type="term" value="F:nuclease activity"/>
    <property type="evidence" value="ECO:0007669"/>
    <property type="project" value="UniProtKB-KW"/>
</dbReference>
<keyword evidence="5" id="KW-0378">Hydrolase</keyword>
<dbReference type="InterPro" id="IPR002716">
    <property type="entry name" value="PIN_dom"/>
</dbReference>
<keyword evidence="2" id="KW-1277">Toxin-antitoxin system</keyword>
<dbReference type="PANTHER" id="PTHR33653:SF1">
    <property type="entry name" value="RIBONUCLEASE VAPC2"/>
    <property type="match status" value="1"/>
</dbReference>
<dbReference type="PANTHER" id="PTHR33653">
    <property type="entry name" value="RIBONUCLEASE VAPC2"/>
    <property type="match status" value="1"/>
</dbReference>
<evidence type="ECO:0000256" key="3">
    <source>
        <dbReference type="ARBA" id="ARBA00022722"/>
    </source>
</evidence>
<feature type="domain" description="PIN" evidence="9">
    <location>
        <begin position="2"/>
        <end position="110"/>
    </location>
</feature>
<dbReference type="AlphaFoldDB" id="A0A7J5TUP8"/>
<evidence type="ECO:0000256" key="4">
    <source>
        <dbReference type="ARBA" id="ARBA00022723"/>
    </source>
</evidence>
<evidence type="ECO:0000256" key="6">
    <source>
        <dbReference type="ARBA" id="ARBA00022842"/>
    </source>
</evidence>
<keyword evidence="4" id="KW-0479">Metal-binding</keyword>
<dbReference type="Proteomes" id="UP000488299">
    <property type="component" value="Unassembled WGS sequence"/>
</dbReference>
<name>A0A7J5TUP8_9BACT</name>
<dbReference type="Gene3D" id="3.40.50.1010">
    <property type="entry name" value="5'-nuclease"/>
    <property type="match status" value="1"/>
</dbReference>
<dbReference type="SUPFAM" id="SSF88723">
    <property type="entry name" value="PIN domain-like"/>
    <property type="match status" value="1"/>
</dbReference>
<proteinExistence type="inferred from homology"/>
<evidence type="ECO:0000256" key="5">
    <source>
        <dbReference type="ARBA" id="ARBA00022801"/>
    </source>
</evidence>
<evidence type="ECO:0000256" key="7">
    <source>
        <dbReference type="ARBA" id="ARBA00038093"/>
    </source>
</evidence>
<sequence length="118" mass="13549">MDTNSLIYFFNGSEKVVEAIEDKVLYISAITEIELLSFPRLDEESEQQIRYFIDDENCRLIELIPAIKAQTIQLRKRHRIKLPDAVIAATALFLGIPLLTFDTDFAKISGLDLILLEY</sequence>
<dbReference type="Pfam" id="PF01850">
    <property type="entry name" value="PIN"/>
    <property type="match status" value="1"/>
</dbReference>
<keyword evidence="11" id="KW-1185">Reference proteome</keyword>
<evidence type="ECO:0000313" key="10">
    <source>
        <dbReference type="EMBL" id="KAB7727643.1"/>
    </source>
</evidence>
<keyword evidence="6" id="KW-0460">Magnesium</keyword>
<evidence type="ECO:0000256" key="2">
    <source>
        <dbReference type="ARBA" id="ARBA00022649"/>
    </source>
</evidence>
<evidence type="ECO:0000259" key="9">
    <source>
        <dbReference type="Pfam" id="PF01850"/>
    </source>
</evidence>
<keyword evidence="8" id="KW-1133">Transmembrane helix</keyword>
<organism evidence="10 11">
    <name type="scientific">Rudanella paleaurantiibacter</name>
    <dbReference type="NCBI Taxonomy" id="2614655"/>
    <lineage>
        <taxon>Bacteria</taxon>
        <taxon>Pseudomonadati</taxon>
        <taxon>Bacteroidota</taxon>
        <taxon>Cytophagia</taxon>
        <taxon>Cytophagales</taxon>
        <taxon>Cytophagaceae</taxon>
        <taxon>Rudanella</taxon>
    </lineage>
</organism>
<gene>
    <name evidence="10" type="ORF">F5984_21495</name>
</gene>
<keyword evidence="8" id="KW-0812">Transmembrane</keyword>
<dbReference type="InterPro" id="IPR050556">
    <property type="entry name" value="Type_II_TA_system_RNase"/>
</dbReference>
<keyword evidence="3" id="KW-0540">Nuclease</keyword>
<keyword evidence="8" id="KW-0472">Membrane</keyword>
<protein>
    <submittedName>
        <fullName evidence="10">PIN domain-containing protein</fullName>
    </submittedName>
</protein>
<dbReference type="GO" id="GO:0046872">
    <property type="term" value="F:metal ion binding"/>
    <property type="evidence" value="ECO:0007669"/>
    <property type="project" value="UniProtKB-KW"/>
</dbReference>
<evidence type="ECO:0000256" key="8">
    <source>
        <dbReference type="SAM" id="Phobius"/>
    </source>
</evidence>
<dbReference type="EMBL" id="WELI01000010">
    <property type="protein sequence ID" value="KAB7727643.1"/>
    <property type="molecule type" value="Genomic_DNA"/>
</dbReference>
<comment type="caution">
    <text evidence="10">The sequence shown here is derived from an EMBL/GenBank/DDBJ whole genome shotgun (WGS) entry which is preliminary data.</text>
</comment>
<comment type="similarity">
    <text evidence="7">Belongs to the PINc/VapC protein family.</text>
</comment>
<feature type="transmembrane region" description="Helical" evidence="8">
    <location>
        <begin position="82"/>
        <end position="101"/>
    </location>
</feature>
<comment type="cofactor">
    <cofactor evidence="1">
        <name>Mg(2+)</name>
        <dbReference type="ChEBI" id="CHEBI:18420"/>
    </cofactor>
</comment>
<dbReference type="InterPro" id="IPR029060">
    <property type="entry name" value="PIN-like_dom_sf"/>
</dbReference>
<dbReference type="CDD" id="cd18738">
    <property type="entry name" value="PIN_VapC4-5_FitB-like"/>
    <property type="match status" value="1"/>
</dbReference>
<evidence type="ECO:0000313" key="11">
    <source>
        <dbReference type="Proteomes" id="UP000488299"/>
    </source>
</evidence>
<reference evidence="10 11" key="1">
    <citation type="submission" date="2019-10" db="EMBL/GenBank/DDBJ databases">
        <title>Rudanella paleaurantiibacter sp. nov., isolated from sludge.</title>
        <authorList>
            <person name="Xu S.Q."/>
        </authorList>
    </citation>
    <scope>NUCLEOTIDE SEQUENCE [LARGE SCALE GENOMIC DNA]</scope>
    <source>
        <strain evidence="10 11">HX-22-17</strain>
    </source>
</reference>
<dbReference type="RefSeq" id="WP_152126275.1">
    <property type="nucleotide sequence ID" value="NZ_WELI01000010.1"/>
</dbReference>
<accession>A0A7J5TUP8</accession>
<dbReference type="GO" id="GO:0016787">
    <property type="term" value="F:hydrolase activity"/>
    <property type="evidence" value="ECO:0007669"/>
    <property type="project" value="UniProtKB-KW"/>
</dbReference>
<evidence type="ECO:0000256" key="1">
    <source>
        <dbReference type="ARBA" id="ARBA00001946"/>
    </source>
</evidence>